<dbReference type="EMBL" id="JAHYBX010000009">
    <property type="protein sequence ID" value="MCA1857880.1"/>
    <property type="molecule type" value="Genomic_DNA"/>
</dbReference>
<evidence type="ECO:0000313" key="3">
    <source>
        <dbReference type="Proteomes" id="UP001198602"/>
    </source>
</evidence>
<accession>A0ABS7YDT6</accession>
<feature type="signal peptide" evidence="1">
    <location>
        <begin position="1"/>
        <end position="36"/>
    </location>
</feature>
<protein>
    <recommendedName>
        <fullName evidence="4">Lipoprotein</fullName>
    </recommendedName>
</protein>
<evidence type="ECO:0008006" key="4">
    <source>
        <dbReference type="Google" id="ProtNLM"/>
    </source>
</evidence>
<comment type="caution">
    <text evidence="2">The sequence shown here is derived from an EMBL/GenBank/DDBJ whole genome shotgun (WGS) entry which is preliminary data.</text>
</comment>
<keyword evidence="3" id="KW-1185">Reference proteome</keyword>
<evidence type="ECO:0000256" key="1">
    <source>
        <dbReference type="SAM" id="SignalP"/>
    </source>
</evidence>
<keyword evidence="1" id="KW-0732">Signal</keyword>
<feature type="chain" id="PRO_5047449184" description="Lipoprotein" evidence="1">
    <location>
        <begin position="37"/>
        <end position="161"/>
    </location>
</feature>
<proteinExistence type="predicted"/>
<reference evidence="2 3" key="1">
    <citation type="submission" date="2021-07" db="EMBL/GenBank/DDBJ databases">
        <title>Characterization of Violacein-producing bacteria and related species.</title>
        <authorList>
            <person name="Wilson H.S."/>
            <person name="De Leon M.E."/>
        </authorList>
    </citation>
    <scope>NUCLEOTIDE SEQUENCE [LARGE SCALE GENOMIC DNA]</scope>
    <source>
        <strain evidence="2 3">HSC-2F05</strain>
    </source>
</reference>
<dbReference type="Proteomes" id="UP001198602">
    <property type="component" value="Unassembled WGS sequence"/>
</dbReference>
<gene>
    <name evidence="2" type="ORF">LE190_18405</name>
</gene>
<organism evidence="2 3">
    <name type="scientific">Massilia hydrophila</name>
    <dbReference type="NCBI Taxonomy" id="3044279"/>
    <lineage>
        <taxon>Bacteria</taxon>
        <taxon>Pseudomonadati</taxon>
        <taxon>Pseudomonadota</taxon>
        <taxon>Betaproteobacteria</taxon>
        <taxon>Burkholderiales</taxon>
        <taxon>Oxalobacteraceae</taxon>
        <taxon>Telluria group</taxon>
        <taxon>Massilia</taxon>
    </lineage>
</organism>
<name>A0ABS7YDT6_9BURK</name>
<evidence type="ECO:0000313" key="2">
    <source>
        <dbReference type="EMBL" id="MCA1857880.1"/>
    </source>
</evidence>
<sequence length="161" mass="16983">MKHLSTATMPRRFSRSILSLLAAPFLLGGCATIADAPLQQMLEVHAVLDYQEVAGVGCVLTNDMGRWFVVAPGRVTITRSAAPLVVDCKKAGAASGQEIFGSRPDAMSLIGNAVISAGMGIALDRWAGASWAYPVNLTVLMAPAKVAAEVNALQRVETRVF</sequence>
<dbReference type="RefSeq" id="WP_225240067.1">
    <property type="nucleotide sequence ID" value="NZ_JAHYBX010000009.1"/>
</dbReference>
<dbReference type="PROSITE" id="PS51257">
    <property type="entry name" value="PROKAR_LIPOPROTEIN"/>
    <property type="match status" value="1"/>
</dbReference>